<dbReference type="Proteomes" id="UP000182938">
    <property type="component" value="Chromosome"/>
</dbReference>
<evidence type="ECO:0000313" key="6">
    <source>
        <dbReference type="Proteomes" id="UP000182938"/>
    </source>
</evidence>
<evidence type="ECO:0000256" key="3">
    <source>
        <dbReference type="ARBA" id="ARBA00022840"/>
    </source>
</evidence>
<dbReference type="InterPro" id="IPR003833">
    <property type="entry name" value="CT_C_D"/>
</dbReference>
<dbReference type="SUPFAM" id="SSF50891">
    <property type="entry name" value="Cyclophilin-like"/>
    <property type="match status" value="1"/>
</dbReference>
<dbReference type="GO" id="GO:0005524">
    <property type="term" value="F:ATP binding"/>
    <property type="evidence" value="ECO:0007669"/>
    <property type="project" value="UniProtKB-KW"/>
</dbReference>
<keyword evidence="6" id="KW-1185">Reference proteome</keyword>
<proteinExistence type="predicted"/>
<dbReference type="SMART" id="SM00796">
    <property type="entry name" value="AHS1"/>
    <property type="match status" value="1"/>
</dbReference>
<feature type="domain" description="Carboxyltransferase" evidence="4">
    <location>
        <begin position="1"/>
        <end position="191"/>
    </location>
</feature>
<evidence type="ECO:0000256" key="1">
    <source>
        <dbReference type="ARBA" id="ARBA00022741"/>
    </source>
</evidence>
<reference evidence="5 6" key="1">
    <citation type="submission" date="2015-11" db="EMBL/GenBank/DDBJ databases">
        <authorList>
            <person name="Zhang Y."/>
            <person name="Guo Z."/>
        </authorList>
    </citation>
    <scope>NUCLEOTIDE SEQUENCE [LARGE SCALE GENOMIC DNA]</scope>
    <source>
        <strain evidence="5 6">YFY001</strain>
    </source>
</reference>
<dbReference type="Pfam" id="PF02682">
    <property type="entry name" value="CT_C_D"/>
    <property type="match status" value="1"/>
</dbReference>
<dbReference type="InterPro" id="IPR029000">
    <property type="entry name" value="Cyclophilin-like_dom_sf"/>
</dbReference>
<evidence type="ECO:0000259" key="4">
    <source>
        <dbReference type="SMART" id="SM00796"/>
    </source>
</evidence>
<gene>
    <name evidence="5" type="ORF">ASJ30_07420</name>
</gene>
<dbReference type="PANTHER" id="PTHR34698">
    <property type="entry name" value="5-OXOPROLINASE SUBUNIT B"/>
    <property type="match status" value="1"/>
</dbReference>
<dbReference type="InterPro" id="IPR010016">
    <property type="entry name" value="PxpB"/>
</dbReference>
<dbReference type="PANTHER" id="PTHR34698:SF2">
    <property type="entry name" value="5-OXOPROLINASE SUBUNIT B"/>
    <property type="match status" value="1"/>
</dbReference>
<dbReference type="Gene3D" id="3.30.1360.40">
    <property type="match status" value="1"/>
</dbReference>
<keyword evidence="1" id="KW-0547">Nucleotide-binding</keyword>
<evidence type="ECO:0000313" key="5">
    <source>
        <dbReference type="EMBL" id="APH01388.1"/>
    </source>
</evidence>
<dbReference type="EMBL" id="CP013290">
    <property type="protein sequence ID" value="APH01388.1"/>
    <property type="molecule type" value="Genomic_DNA"/>
</dbReference>
<accession>A0A1L3MGI3</accession>
<keyword evidence="2 5" id="KW-0378">Hydrolase</keyword>
<name>A0A1L3MGI3_9MICO</name>
<organism evidence="5 6">
    <name type="scientific">Janibacter indicus</name>
    <dbReference type="NCBI Taxonomy" id="857417"/>
    <lineage>
        <taxon>Bacteria</taxon>
        <taxon>Bacillati</taxon>
        <taxon>Actinomycetota</taxon>
        <taxon>Actinomycetes</taxon>
        <taxon>Micrococcales</taxon>
        <taxon>Intrasporangiaceae</taxon>
        <taxon>Janibacter</taxon>
    </lineage>
</organism>
<dbReference type="Gene3D" id="2.40.100.10">
    <property type="entry name" value="Cyclophilin-like"/>
    <property type="match status" value="1"/>
</dbReference>
<sequence length="204" mass="21734">MRLMPAGDTALLVELADLDEVLSLYARLDEDLPDGVVDLVPAATTLLLTIDPRVTDVEGLARRVSGITVGSHERATTGEVEIPVVYDGADLAEVGRITGLGERGVIEAHTGSPWTVAFCGFAPGFGYMVGGDERLRVPRRDNPRTRVPAGSVAIAGEFASVYPRESPGGWQLIGRTALEVWDIGREPPALLVPGTTVRYVEVTS</sequence>
<protein>
    <submittedName>
        <fullName evidence="5">Allophanate hydrolase</fullName>
    </submittedName>
</protein>
<keyword evidence="3" id="KW-0067">ATP-binding</keyword>
<dbReference type="GO" id="GO:0016787">
    <property type="term" value="F:hydrolase activity"/>
    <property type="evidence" value="ECO:0007669"/>
    <property type="project" value="UniProtKB-KW"/>
</dbReference>
<dbReference type="AlphaFoldDB" id="A0A1L3MGI3"/>
<dbReference type="KEGG" id="jte:ASJ30_07420"/>
<dbReference type="SUPFAM" id="SSF160467">
    <property type="entry name" value="PH0987 N-terminal domain-like"/>
    <property type="match status" value="1"/>
</dbReference>
<evidence type="ECO:0000256" key="2">
    <source>
        <dbReference type="ARBA" id="ARBA00022801"/>
    </source>
</evidence>